<keyword evidence="9" id="KW-1185">Reference proteome</keyword>
<dbReference type="EC" id="5.1.3.13" evidence="3 7"/>
<sequence>MISPLSLSGLFTLDPVRHGDDRGWFSEVFRTDKFREQVADVTFVQENRSLSQQAGTMRGLHFQTPPHAQGKLVSCIAGSLWDVAVDLRPGPSFGKWHAEELSAQNGRQFWIPAGFAHGFCTREPNTVISYKVTAFYAPDHDAGLAWDFGHADGAGVTWPEIANPDTLSAKDRNQPEIETVRGVFA</sequence>
<dbReference type="GO" id="GO:0019305">
    <property type="term" value="P:dTDP-rhamnose biosynthetic process"/>
    <property type="evidence" value="ECO:0007669"/>
    <property type="project" value="UniProtKB-UniRule"/>
</dbReference>
<dbReference type="RefSeq" id="WP_097931920.1">
    <property type="nucleotide sequence ID" value="NZ_OCTN01000011.1"/>
</dbReference>
<feature type="site" description="Participates in a stacking interaction with the thymidine ring of dTDP-4-oxo-6-deoxyglucose" evidence="6">
    <location>
        <position position="136"/>
    </location>
</feature>
<evidence type="ECO:0000313" key="8">
    <source>
        <dbReference type="EMBL" id="SOH95428.1"/>
    </source>
</evidence>
<dbReference type="PANTHER" id="PTHR21047">
    <property type="entry name" value="DTDP-6-DEOXY-D-GLUCOSE-3,5 EPIMERASE"/>
    <property type="match status" value="1"/>
</dbReference>
<feature type="active site" description="Proton acceptor" evidence="5">
    <location>
        <position position="61"/>
    </location>
</feature>
<name>A0A2C9CVY4_9RHOB</name>
<dbReference type="PANTHER" id="PTHR21047:SF2">
    <property type="entry name" value="THYMIDINE DIPHOSPHO-4-KETO-RHAMNOSE 3,5-EPIMERASE"/>
    <property type="match status" value="1"/>
</dbReference>
<evidence type="ECO:0000256" key="4">
    <source>
        <dbReference type="ARBA" id="ARBA00019595"/>
    </source>
</evidence>
<dbReference type="SUPFAM" id="SSF51182">
    <property type="entry name" value="RmlC-like cupins"/>
    <property type="match status" value="1"/>
</dbReference>
<gene>
    <name evidence="8" type="ORF">SAMN06273572_1117</name>
</gene>
<dbReference type="OrthoDB" id="9800680at2"/>
<dbReference type="AlphaFoldDB" id="A0A2C9CVY4"/>
<protein>
    <recommendedName>
        <fullName evidence="4 7">dTDP-4-dehydrorhamnose 3,5-epimerase</fullName>
        <ecNumber evidence="3 7">5.1.3.13</ecNumber>
    </recommendedName>
    <alternativeName>
        <fullName evidence="7">Thymidine diphospho-4-keto-rhamnose 3,5-epimerase</fullName>
    </alternativeName>
</protein>
<evidence type="ECO:0000256" key="2">
    <source>
        <dbReference type="ARBA" id="ARBA00001997"/>
    </source>
</evidence>
<evidence type="ECO:0000256" key="7">
    <source>
        <dbReference type="RuleBase" id="RU364069"/>
    </source>
</evidence>
<comment type="similarity">
    <text evidence="7">Belongs to the dTDP-4-dehydrorhamnose 3,5-epimerase family.</text>
</comment>
<accession>A0A2C9CVY4</accession>
<dbReference type="Gene3D" id="2.60.120.10">
    <property type="entry name" value="Jelly Rolls"/>
    <property type="match status" value="1"/>
</dbReference>
<evidence type="ECO:0000313" key="9">
    <source>
        <dbReference type="Proteomes" id="UP000220034"/>
    </source>
</evidence>
<evidence type="ECO:0000256" key="1">
    <source>
        <dbReference type="ARBA" id="ARBA00001298"/>
    </source>
</evidence>
<feature type="active site" description="Proton donor" evidence="5">
    <location>
        <position position="130"/>
    </location>
</feature>
<comment type="subunit">
    <text evidence="7">Homodimer.</text>
</comment>
<keyword evidence="7" id="KW-0413">Isomerase</keyword>
<dbReference type="Proteomes" id="UP000220034">
    <property type="component" value="Unassembled WGS sequence"/>
</dbReference>
<dbReference type="GO" id="GO:0000271">
    <property type="term" value="P:polysaccharide biosynthetic process"/>
    <property type="evidence" value="ECO:0007669"/>
    <property type="project" value="TreeGrafter"/>
</dbReference>
<comment type="catalytic activity">
    <reaction evidence="1 7">
        <text>dTDP-4-dehydro-6-deoxy-alpha-D-glucose = dTDP-4-dehydro-beta-L-rhamnose</text>
        <dbReference type="Rhea" id="RHEA:16969"/>
        <dbReference type="ChEBI" id="CHEBI:57649"/>
        <dbReference type="ChEBI" id="CHEBI:62830"/>
        <dbReference type="EC" id="5.1.3.13"/>
    </reaction>
</comment>
<comment type="pathway">
    <text evidence="7">Carbohydrate biosynthesis; dTDP-L-rhamnose biosynthesis.</text>
</comment>
<dbReference type="CDD" id="cd00438">
    <property type="entry name" value="cupin_RmlC"/>
    <property type="match status" value="1"/>
</dbReference>
<evidence type="ECO:0000256" key="3">
    <source>
        <dbReference type="ARBA" id="ARBA00012098"/>
    </source>
</evidence>
<comment type="function">
    <text evidence="2 7">Catalyzes the epimerization of the C3' and C5'positions of dTDP-6-deoxy-D-xylo-4-hexulose, forming dTDP-6-deoxy-L-lyxo-4-hexulose.</text>
</comment>
<dbReference type="GO" id="GO:0005829">
    <property type="term" value="C:cytosol"/>
    <property type="evidence" value="ECO:0007669"/>
    <property type="project" value="TreeGrafter"/>
</dbReference>
<dbReference type="Pfam" id="PF00908">
    <property type="entry name" value="dTDP_sugar_isom"/>
    <property type="match status" value="1"/>
</dbReference>
<dbReference type="NCBIfam" id="TIGR01221">
    <property type="entry name" value="rmlC"/>
    <property type="match status" value="1"/>
</dbReference>
<dbReference type="EMBL" id="OCTN01000011">
    <property type="protein sequence ID" value="SOH95428.1"/>
    <property type="molecule type" value="Genomic_DNA"/>
</dbReference>
<dbReference type="UniPathway" id="UPA00124"/>
<evidence type="ECO:0000256" key="6">
    <source>
        <dbReference type="PIRSR" id="PIRSR600888-3"/>
    </source>
</evidence>
<dbReference type="InterPro" id="IPR014710">
    <property type="entry name" value="RmlC-like_jellyroll"/>
</dbReference>
<evidence type="ECO:0000256" key="5">
    <source>
        <dbReference type="PIRSR" id="PIRSR600888-1"/>
    </source>
</evidence>
<dbReference type="GO" id="GO:0008830">
    <property type="term" value="F:dTDP-4-dehydrorhamnose 3,5-epimerase activity"/>
    <property type="evidence" value="ECO:0007669"/>
    <property type="project" value="UniProtKB-UniRule"/>
</dbReference>
<proteinExistence type="inferred from homology"/>
<organism evidence="8 9">
    <name type="scientific">Pontivivens marinum</name>
    <dbReference type="NCBI Taxonomy" id="1690039"/>
    <lineage>
        <taxon>Bacteria</taxon>
        <taxon>Pseudomonadati</taxon>
        <taxon>Pseudomonadota</taxon>
        <taxon>Alphaproteobacteria</taxon>
        <taxon>Rhodobacterales</taxon>
        <taxon>Paracoccaceae</taxon>
        <taxon>Pontivivens</taxon>
    </lineage>
</organism>
<reference evidence="9" key="1">
    <citation type="submission" date="2017-09" db="EMBL/GenBank/DDBJ databases">
        <authorList>
            <person name="Varghese N."/>
            <person name="Submissions S."/>
        </authorList>
    </citation>
    <scope>NUCLEOTIDE SEQUENCE [LARGE SCALE GENOMIC DNA]</scope>
    <source>
        <strain evidence="9">C7</strain>
    </source>
</reference>
<dbReference type="InterPro" id="IPR000888">
    <property type="entry name" value="RmlC-like"/>
</dbReference>
<dbReference type="InterPro" id="IPR011051">
    <property type="entry name" value="RmlC_Cupin_sf"/>
</dbReference>